<feature type="coiled-coil region" evidence="1">
    <location>
        <begin position="80"/>
        <end position="107"/>
    </location>
</feature>
<dbReference type="Proteomes" id="UP000292052">
    <property type="component" value="Unassembled WGS sequence"/>
</dbReference>
<dbReference type="OrthoDB" id="2289628at2759"/>
<reference evidence="3 4" key="1">
    <citation type="submission" date="2017-03" db="EMBL/GenBank/DDBJ databases">
        <title>Genome of the blue death feigning beetle - Asbolus verrucosus.</title>
        <authorList>
            <person name="Rider S.D."/>
        </authorList>
    </citation>
    <scope>NUCLEOTIDE SEQUENCE [LARGE SCALE GENOMIC DNA]</scope>
    <source>
        <strain evidence="3">Butters</strain>
        <tissue evidence="3">Head and leg muscle</tissue>
    </source>
</reference>
<dbReference type="Pfam" id="PF16021">
    <property type="entry name" value="PDCD7"/>
    <property type="match status" value="1"/>
</dbReference>
<evidence type="ECO:0000313" key="4">
    <source>
        <dbReference type="Proteomes" id="UP000292052"/>
    </source>
</evidence>
<dbReference type="InterPro" id="IPR031974">
    <property type="entry name" value="PDCD7"/>
</dbReference>
<dbReference type="GO" id="GO:0005689">
    <property type="term" value="C:U12-type spliceosomal complex"/>
    <property type="evidence" value="ECO:0007669"/>
    <property type="project" value="TreeGrafter"/>
</dbReference>
<accession>A0A482WAV8</accession>
<protein>
    <recommendedName>
        <fullName evidence="5">Programmed cell death protein 7</fullName>
    </recommendedName>
</protein>
<dbReference type="AlphaFoldDB" id="A0A482WAV8"/>
<evidence type="ECO:0000256" key="1">
    <source>
        <dbReference type="SAM" id="Coils"/>
    </source>
</evidence>
<sequence>MDQLGDSPRLNYLDPRLYNLASSQPNPRNDSLSSLLNIDEEKNRQLIDTWLAEKGKFQLAYYNLRKPRNEITLNVAKKSLKSCLEVVQKLNQMQEELRNNVETMSSTEWKQKTLDIGSLKDEFDKLMLIFEDNPTLSSLKGMVKKRLKKRLNQKKRKKNRQEWLKNKREKQKELHKNIDRWLENKKEEAERLKMEEKMKKDADCVLYEVTKKKSEARKQLSLISALVKLRTVRDNMATQRGEKPSLEDRKAFGLVTEKLIRMWENSFQSYCKEEQCLRVMLEHNATMDTKAAINAKQTRVVEEWENLIFGPRENYNNPTYWALTSAERDMETFIAIRRSWDTFLAGSNANGSAIPIGWVIPPNNPSENWAPYIKND</sequence>
<feature type="compositionally biased region" description="Basic and acidic residues" evidence="2">
    <location>
        <begin position="160"/>
        <end position="171"/>
    </location>
</feature>
<keyword evidence="4" id="KW-1185">Reference proteome</keyword>
<gene>
    <name evidence="3" type="ORF">BDFB_004793</name>
</gene>
<feature type="region of interest" description="Disordered" evidence="2">
    <location>
        <begin position="151"/>
        <end position="171"/>
    </location>
</feature>
<evidence type="ECO:0008006" key="5">
    <source>
        <dbReference type="Google" id="ProtNLM"/>
    </source>
</evidence>
<dbReference type="EMBL" id="QDEB01009352">
    <property type="protein sequence ID" value="RZC42296.1"/>
    <property type="molecule type" value="Genomic_DNA"/>
</dbReference>
<organism evidence="3 4">
    <name type="scientific">Asbolus verrucosus</name>
    <name type="common">Desert ironclad beetle</name>
    <dbReference type="NCBI Taxonomy" id="1661398"/>
    <lineage>
        <taxon>Eukaryota</taxon>
        <taxon>Metazoa</taxon>
        <taxon>Ecdysozoa</taxon>
        <taxon>Arthropoda</taxon>
        <taxon>Hexapoda</taxon>
        <taxon>Insecta</taxon>
        <taxon>Pterygota</taxon>
        <taxon>Neoptera</taxon>
        <taxon>Endopterygota</taxon>
        <taxon>Coleoptera</taxon>
        <taxon>Polyphaga</taxon>
        <taxon>Cucujiformia</taxon>
        <taxon>Tenebrionidae</taxon>
        <taxon>Pimeliinae</taxon>
        <taxon>Asbolus</taxon>
    </lineage>
</organism>
<name>A0A482WAV8_ASBVE</name>
<dbReference type="STRING" id="1661398.A0A482WAV8"/>
<dbReference type="PANTHER" id="PTHR48190">
    <property type="entry name" value="PROGRAMMED CELL DEATH PROTEIN 7"/>
    <property type="match status" value="1"/>
</dbReference>
<dbReference type="InterPro" id="IPR052831">
    <property type="entry name" value="Apoptosis_promoter"/>
</dbReference>
<evidence type="ECO:0000313" key="3">
    <source>
        <dbReference type="EMBL" id="RZC42296.1"/>
    </source>
</evidence>
<evidence type="ECO:0000256" key="2">
    <source>
        <dbReference type="SAM" id="MobiDB-lite"/>
    </source>
</evidence>
<dbReference type="PANTHER" id="PTHR48190:SF2">
    <property type="entry name" value="PROGRAMMED CELL DEATH PROTEIN 7"/>
    <property type="match status" value="1"/>
</dbReference>
<comment type="caution">
    <text evidence="3">The sequence shown here is derived from an EMBL/GenBank/DDBJ whole genome shotgun (WGS) entry which is preliminary data.</text>
</comment>
<proteinExistence type="predicted"/>
<keyword evidence="1" id="KW-0175">Coiled coil</keyword>